<dbReference type="InterPro" id="IPR002067">
    <property type="entry name" value="MCP"/>
</dbReference>
<dbReference type="Pfam" id="PF00153">
    <property type="entry name" value="Mito_carr"/>
    <property type="match status" value="1"/>
</dbReference>
<proteinExistence type="inferred from homology"/>
<dbReference type="PROSITE" id="PS50920">
    <property type="entry name" value="SOLCAR"/>
    <property type="match status" value="1"/>
</dbReference>
<keyword evidence="2 7" id="KW-0813">Transport</keyword>
<gene>
    <name evidence="8" type="ORF">GIB67_027485</name>
</gene>
<evidence type="ECO:0000256" key="7">
    <source>
        <dbReference type="RuleBase" id="RU000488"/>
    </source>
</evidence>
<dbReference type="InterPro" id="IPR023395">
    <property type="entry name" value="MCP_dom_sf"/>
</dbReference>
<keyword evidence="5 6" id="KW-0472">Membrane</keyword>
<evidence type="ECO:0000256" key="3">
    <source>
        <dbReference type="ARBA" id="ARBA00022692"/>
    </source>
</evidence>
<dbReference type="GO" id="GO:0055085">
    <property type="term" value="P:transmembrane transport"/>
    <property type="evidence" value="ECO:0007669"/>
    <property type="project" value="InterPro"/>
</dbReference>
<evidence type="ECO:0000313" key="8">
    <source>
        <dbReference type="EMBL" id="KAF6153618.1"/>
    </source>
</evidence>
<dbReference type="EMBL" id="JACGCM010001560">
    <property type="protein sequence ID" value="KAF6153618.1"/>
    <property type="molecule type" value="Genomic_DNA"/>
</dbReference>
<dbReference type="Proteomes" id="UP000541444">
    <property type="component" value="Unassembled WGS sequence"/>
</dbReference>
<comment type="similarity">
    <text evidence="7">Belongs to the mitochondrial carrier (TC 2.A.29) family.</text>
</comment>
<organism evidence="8 9">
    <name type="scientific">Kingdonia uniflora</name>
    <dbReference type="NCBI Taxonomy" id="39325"/>
    <lineage>
        <taxon>Eukaryota</taxon>
        <taxon>Viridiplantae</taxon>
        <taxon>Streptophyta</taxon>
        <taxon>Embryophyta</taxon>
        <taxon>Tracheophyta</taxon>
        <taxon>Spermatophyta</taxon>
        <taxon>Magnoliopsida</taxon>
        <taxon>Ranunculales</taxon>
        <taxon>Circaeasteraceae</taxon>
        <taxon>Kingdonia</taxon>
    </lineage>
</organism>
<keyword evidence="4" id="KW-0677">Repeat</keyword>
<name>A0A7J7MFW9_9MAGN</name>
<evidence type="ECO:0000313" key="9">
    <source>
        <dbReference type="Proteomes" id="UP000541444"/>
    </source>
</evidence>
<dbReference type="InterPro" id="IPR018108">
    <property type="entry name" value="MCP_transmembrane"/>
</dbReference>
<dbReference type="AlphaFoldDB" id="A0A7J7MFW9"/>
<dbReference type="SUPFAM" id="SSF103506">
    <property type="entry name" value="Mitochondrial carrier"/>
    <property type="match status" value="1"/>
</dbReference>
<dbReference type="Gene3D" id="1.50.40.10">
    <property type="entry name" value="Mitochondrial carrier domain"/>
    <property type="match status" value="1"/>
</dbReference>
<comment type="subcellular location">
    <subcellularLocation>
        <location evidence="1">Membrane</location>
        <topology evidence="1">Multi-pass membrane protein</topology>
    </subcellularLocation>
</comment>
<dbReference type="PANTHER" id="PTHR24089">
    <property type="entry name" value="SOLUTE CARRIER FAMILY 25"/>
    <property type="match status" value="1"/>
</dbReference>
<evidence type="ECO:0000256" key="2">
    <source>
        <dbReference type="ARBA" id="ARBA00022448"/>
    </source>
</evidence>
<dbReference type="PRINTS" id="PR00926">
    <property type="entry name" value="MITOCARRIER"/>
</dbReference>
<comment type="caution">
    <text evidence="8">The sequence shown here is derived from an EMBL/GenBank/DDBJ whole genome shotgun (WGS) entry which is preliminary data.</text>
</comment>
<evidence type="ECO:0000256" key="4">
    <source>
        <dbReference type="ARBA" id="ARBA00022737"/>
    </source>
</evidence>
<sequence>MRKTEQGVITWRKIPTLERSFDEEIKGRDQWRRRRKGSVGFSYGGRFASVSMVKEKREISITTTTNEFFPSFEQLLKHPLALLALVPKDAALFVAGAVAGAAAKTFTAPLDRVKLLMQTHGLRAGQESAKKGIGFVESITLIGREEGLKGFWKGNLPQVIRIIPYSAVQLFAYEAYKKLFKDITGDKELSIVGRLAAGAFAGMTSTLLPRVSDQGRYIIPALHKVDKHNIVALRVGTKNKCSNSFPRLK</sequence>
<evidence type="ECO:0000256" key="5">
    <source>
        <dbReference type="ARBA" id="ARBA00023136"/>
    </source>
</evidence>
<keyword evidence="9" id="KW-1185">Reference proteome</keyword>
<reference evidence="8 9" key="1">
    <citation type="journal article" date="2020" name="IScience">
        <title>Genome Sequencing of the Endangered Kingdonia uniflora (Circaeasteraceae, Ranunculales) Reveals Potential Mechanisms of Evolutionary Specialization.</title>
        <authorList>
            <person name="Sun Y."/>
            <person name="Deng T."/>
            <person name="Zhang A."/>
            <person name="Moore M.J."/>
            <person name="Landis J.B."/>
            <person name="Lin N."/>
            <person name="Zhang H."/>
            <person name="Zhang X."/>
            <person name="Huang J."/>
            <person name="Zhang X."/>
            <person name="Sun H."/>
            <person name="Wang H."/>
        </authorList>
    </citation>
    <scope>NUCLEOTIDE SEQUENCE [LARGE SCALE GENOMIC DNA]</scope>
    <source>
        <strain evidence="8">TB1705</strain>
        <tissue evidence="8">Leaf</tissue>
    </source>
</reference>
<accession>A0A7J7MFW9</accession>
<keyword evidence="3 6" id="KW-0812">Transmembrane</keyword>
<dbReference type="GO" id="GO:0016020">
    <property type="term" value="C:membrane"/>
    <property type="evidence" value="ECO:0007669"/>
    <property type="project" value="UniProtKB-SubCell"/>
</dbReference>
<protein>
    <submittedName>
        <fullName evidence="8">Uncharacterized protein</fullName>
    </submittedName>
</protein>
<evidence type="ECO:0000256" key="1">
    <source>
        <dbReference type="ARBA" id="ARBA00004141"/>
    </source>
</evidence>
<evidence type="ECO:0000256" key="6">
    <source>
        <dbReference type="PROSITE-ProRule" id="PRU00282"/>
    </source>
</evidence>
<feature type="repeat" description="Solcar" evidence="6">
    <location>
        <begin position="87"/>
        <end position="179"/>
    </location>
</feature>
<dbReference type="OrthoDB" id="270584at2759"/>